<evidence type="ECO:0000313" key="2">
    <source>
        <dbReference type="EMBL" id="GGD26511.1"/>
    </source>
</evidence>
<accession>A0A916Y1Q3</accession>
<gene>
    <name evidence="2" type="ORF">GCM10011335_31990</name>
</gene>
<reference evidence="2" key="1">
    <citation type="journal article" date="2014" name="Int. J. Syst. Evol. Microbiol.">
        <title>Complete genome sequence of Corynebacterium casei LMG S-19264T (=DSM 44701T), isolated from a smear-ripened cheese.</title>
        <authorList>
            <consortium name="US DOE Joint Genome Institute (JGI-PGF)"/>
            <person name="Walter F."/>
            <person name="Albersmeier A."/>
            <person name="Kalinowski J."/>
            <person name="Ruckert C."/>
        </authorList>
    </citation>
    <scope>NUCLEOTIDE SEQUENCE</scope>
    <source>
        <strain evidence="2">CGMCC 1.15493</strain>
    </source>
</reference>
<protein>
    <recommendedName>
        <fullName evidence="4">Alkaline proteinase inhibitor/ Outer membrane lipoprotein Omp19 domain-containing protein</fullName>
    </recommendedName>
</protein>
<dbReference type="AlphaFoldDB" id="A0A916Y1Q3"/>
<evidence type="ECO:0000256" key="1">
    <source>
        <dbReference type="SAM" id="SignalP"/>
    </source>
</evidence>
<reference evidence="2" key="2">
    <citation type="submission" date="2020-09" db="EMBL/GenBank/DDBJ databases">
        <authorList>
            <person name="Sun Q."/>
            <person name="Zhou Y."/>
        </authorList>
    </citation>
    <scope>NUCLEOTIDE SEQUENCE</scope>
    <source>
        <strain evidence="2">CGMCC 1.15493</strain>
    </source>
</reference>
<dbReference type="Proteomes" id="UP000613160">
    <property type="component" value="Unassembled WGS sequence"/>
</dbReference>
<feature type="chain" id="PRO_5037800851" description="Alkaline proteinase inhibitor/ Outer membrane lipoprotein Omp19 domain-containing protein" evidence="1">
    <location>
        <begin position="26"/>
        <end position="150"/>
    </location>
</feature>
<keyword evidence="3" id="KW-1185">Reference proteome</keyword>
<sequence>MRFATIAMAVGLVGAFLASSLQGTAKLATDDLATTAQLVDGTITTGAIAPRGPANGPGAMRLIDLRTGATCKVSKPDPAARIFRPVPFGPDCVRSPGLSRVSLWRSTEDGALIMADSGGGTVIEFAPGDGVLYESIYPENQLITIVPAKS</sequence>
<keyword evidence="1" id="KW-0732">Signal</keyword>
<dbReference type="RefSeq" id="WP_188852510.1">
    <property type="nucleotide sequence ID" value="NZ_BMJJ01000008.1"/>
</dbReference>
<name>A0A916Y1Q3_9HYPH</name>
<feature type="signal peptide" evidence="1">
    <location>
        <begin position="1"/>
        <end position="25"/>
    </location>
</feature>
<proteinExistence type="predicted"/>
<evidence type="ECO:0000313" key="3">
    <source>
        <dbReference type="Proteomes" id="UP000613160"/>
    </source>
</evidence>
<comment type="caution">
    <text evidence="2">The sequence shown here is derived from an EMBL/GenBank/DDBJ whole genome shotgun (WGS) entry which is preliminary data.</text>
</comment>
<organism evidence="2 3">
    <name type="scientific">Aureimonas glaciei</name>
    <dbReference type="NCBI Taxonomy" id="1776957"/>
    <lineage>
        <taxon>Bacteria</taxon>
        <taxon>Pseudomonadati</taxon>
        <taxon>Pseudomonadota</taxon>
        <taxon>Alphaproteobacteria</taxon>
        <taxon>Hyphomicrobiales</taxon>
        <taxon>Aurantimonadaceae</taxon>
        <taxon>Aureimonas</taxon>
    </lineage>
</organism>
<evidence type="ECO:0008006" key="4">
    <source>
        <dbReference type="Google" id="ProtNLM"/>
    </source>
</evidence>
<dbReference type="EMBL" id="BMJJ01000008">
    <property type="protein sequence ID" value="GGD26511.1"/>
    <property type="molecule type" value="Genomic_DNA"/>
</dbReference>